<proteinExistence type="predicted"/>
<dbReference type="Proteomes" id="UP000828390">
    <property type="component" value="Unassembled WGS sequence"/>
</dbReference>
<keyword evidence="2" id="KW-1185">Reference proteome</keyword>
<reference evidence="1" key="2">
    <citation type="submission" date="2020-11" db="EMBL/GenBank/DDBJ databases">
        <authorList>
            <person name="McCartney M.A."/>
            <person name="Auch B."/>
            <person name="Kono T."/>
            <person name="Mallez S."/>
            <person name="Becker A."/>
            <person name="Gohl D.M."/>
            <person name="Silverstein K.A.T."/>
            <person name="Koren S."/>
            <person name="Bechman K.B."/>
            <person name="Herman A."/>
            <person name="Abrahante J.E."/>
            <person name="Garbe J."/>
        </authorList>
    </citation>
    <scope>NUCLEOTIDE SEQUENCE</scope>
    <source>
        <strain evidence="1">Duluth1</strain>
        <tissue evidence="1">Whole animal</tissue>
    </source>
</reference>
<dbReference type="EMBL" id="JAIWYP010000005">
    <property type="protein sequence ID" value="KAH3819650.1"/>
    <property type="molecule type" value="Genomic_DNA"/>
</dbReference>
<dbReference type="AlphaFoldDB" id="A0A9D4JPE1"/>
<organism evidence="1 2">
    <name type="scientific">Dreissena polymorpha</name>
    <name type="common">Zebra mussel</name>
    <name type="synonym">Mytilus polymorpha</name>
    <dbReference type="NCBI Taxonomy" id="45954"/>
    <lineage>
        <taxon>Eukaryota</taxon>
        <taxon>Metazoa</taxon>
        <taxon>Spiralia</taxon>
        <taxon>Lophotrochozoa</taxon>
        <taxon>Mollusca</taxon>
        <taxon>Bivalvia</taxon>
        <taxon>Autobranchia</taxon>
        <taxon>Heteroconchia</taxon>
        <taxon>Euheterodonta</taxon>
        <taxon>Imparidentia</taxon>
        <taxon>Neoheterodontei</taxon>
        <taxon>Myida</taxon>
        <taxon>Dreissenoidea</taxon>
        <taxon>Dreissenidae</taxon>
        <taxon>Dreissena</taxon>
    </lineage>
</organism>
<comment type="caution">
    <text evidence="1">The sequence shown here is derived from an EMBL/GenBank/DDBJ whole genome shotgun (WGS) entry which is preliminary data.</text>
</comment>
<reference evidence="1" key="1">
    <citation type="journal article" date="2019" name="bioRxiv">
        <title>The Genome of the Zebra Mussel, Dreissena polymorpha: A Resource for Invasive Species Research.</title>
        <authorList>
            <person name="McCartney M.A."/>
            <person name="Auch B."/>
            <person name="Kono T."/>
            <person name="Mallez S."/>
            <person name="Zhang Y."/>
            <person name="Obille A."/>
            <person name="Becker A."/>
            <person name="Abrahante J.E."/>
            <person name="Garbe J."/>
            <person name="Badalamenti J.P."/>
            <person name="Herman A."/>
            <person name="Mangelson H."/>
            <person name="Liachko I."/>
            <person name="Sullivan S."/>
            <person name="Sone E.D."/>
            <person name="Koren S."/>
            <person name="Silverstein K.A.T."/>
            <person name="Beckman K.B."/>
            <person name="Gohl D.M."/>
        </authorList>
    </citation>
    <scope>NUCLEOTIDE SEQUENCE</scope>
    <source>
        <strain evidence="1">Duluth1</strain>
        <tissue evidence="1">Whole animal</tissue>
    </source>
</reference>
<gene>
    <name evidence="1" type="ORF">DPMN_121390</name>
</gene>
<evidence type="ECO:0000313" key="1">
    <source>
        <dbReference type="EMBL" id="KAH3819650.1"/>
    </source>
</evidence>
<protein>
    <submittedName>
        <fullName evidence="1">Uncharacterized protein</fullName>
    </submittedName>
</protein>
<evidence type="ECO:0000313" key="2">
    <source>
        <dbReference type="Proteomes" id="UP000828390"/>
    </source>
</evidence>
<sequence>MACIFAQGPPRPSPTLPPPLLSSLFRRCSETTIYLRTITIPLRYPSKFWESAKSAEEDVRVDG</sequence>
<accession>A0A9D4JPE1</accession>
<name>A0A9D4JPE1_DREPO</name>